<proteinExistence type="predicted"/>
<sequence>MLYWDEYNQKYTNLMSYGSVLLAKHERSFAINHEEGYITSTYSNPEDDDRFQCWSTDVKHFCQRELPHRLFESIPRNRLEIGTVIQHDFLTLPRGTLIHDASNLIILPSTLPSAHLPSPFIPEDDETKDFLLKISLVEAISRDRFPQYLIASSVYWHCLHLKDRCQKISRTM</sequence>
<reference evidence="2" key="1">
    <citation type="submission" date="2022-11" db="UniProtKB">
        <authorList>
            <consortium name="WormBaseParasite"/>
        </authorList>
    </citation>
    <scope>IDENTIFICATION</scope>
</reference>
<organism evidence="1 2">
    <name type="scientific">Panagrolaimus sp. ES5</name>
    <dbReference type="NCBI Taxonomy" id="591445"/>
    <lineage>
        <taxon>Eukaryota</taxon>
        <taxon>Metazoa</taxon>
        <taxon>Ecdysozoa</taxon>
        <taxon>Nematoda</taxon>
        <taxon>Chromadorea</taxon>
        <taxon>Rhabditida</taxon>
        <taxon>Tylenchina</taxon>
        <taxon>Panagrolaimomorpha</taxon>
        <taxon>Panagrolaimoidea</taxon>
        <taxon>Panagrolaimidae</taxon>
        <taxon>Panagrolaimus</taxon>
    </lineage>
</organism>
<evidence type="ECO:0000313" key="2">
    <source>
        <dbReference type="WBParaSite" id="ES5_v2.g25690.t1"/>
    </source>
</evidence>
<dbReference type="WBParaSite" id="ES5_v2.g25690.t1">
    <property type="protein sequence ID" value="ES5_v2.g25690.t1"/>
    <property type="gene ID" value="ES5_v2.g25690"/>
</dbReference>
<protein>
    <submittedName>
        <fullName evidence="2">HNH nuclease domain-containing protein</fullName>
    </submittedName>
</protein>
<accession>A0AC34G7E9</accession>
<evidence type="ECO:0000313" key="1">
    <source>
        <dbReference type="Proteomes" id="UP000887579"/>
    </source>
</evidence>
<name>A0AC34G7E9_9BILA</name>
<dbReference type="Proteomes" id="UP000887579">
    <property type="component" value="Unplaced"/>
</dbReference>